<proteinExistence type="predicted"/>
<sequence>MLLSKACLSCDAGKGSLELMKADRRRYSSGILQECHQRNTIVTFAGARTACCSSFGSKPGVSRLELRSGTSGLPTGGHEPRMVVKAATPSYARRCHLQQRDFEDVALMRGNKRGTARVFRCSGSKWLAKAANPMSWSRLHDQWLTTFVLGATDKGATGAHLPMANPASLERAGTLQALWWGEIWHTGLRLAGITLGWRDEGGLE</sequence>
<evidence type="ECO:0000313" key="2">
    <source>
        <dbReference type="Proteomes" id="UP001174936"/>
    </source>
</evidence>
<dbReference type="AlphaFoldDB" id="A0AA40CZG6"/>
<comment type="caution">
    <text evidence="1">The sequence shown here is derived from an EMBL/GenBank/DDBJ whole genome shotgun (WGS) entry which is preliminary data.</text>
</comment>
<accession>A0AA40CZG6</accession>
<protein>
    <submittedName>
        <fullName evidence="1">Uncharacterized protein</fullName>
    </submittedName>
</protein>
<name>A0AA40CZG6_9PEZI</name>
<gene>
    <name evidence="1" type="ORF">B0T16DRAFT_31629</name>
</gene>
<keyword evidence="2" id="KW-1185">Reference proteome</keyword>
<dbReference type="Proteomes" id="UP001174936">
    <property type="component" value="Unassembled WGS sequence"/>
</dbReference>
<dbReference type="EMBL" id="JAULSV010000001">
    <property type="protein sequence ID" value="KAK0656227.1"/>
    <property type="molecule type" value="Genomic_DNA"/>
</dbReference>
<reference evidence="1" key="1">
    <citation type="submission" date="2023-06" db="EMBL/GenBank/DDBJ databases">
        <title>Genome-scale phylogeny and comparative genomics of the fungal order Sordariales.</title>
        <authorList>
            <consortium name="Lawrence Berkeley National Laboratory"/>
            <person name="Hensen N."/>
            <person name="Bonometti L."/>
            <person name="Westerberg I."/>
            <person name="Brannstrom I.O."/>
            <person name="Guillou S."/>
            <person name="Cros-Aarteil S."/>
            <person name="Calhoun S."/>
            <person name="Haridas S."/>
            <person name="Kuo A."/>
            <person name="Mondo S."/>
            <person name="Pangilinan J."/>
            <person name="Riley R."/>
            <person name="Labutti K."/>
            <person name="Andreopoulos B."/>
            <person name="Lipzen A."/>
            <person name="Chen C."/>
            <person name="Yanf M."/>
            <person name="Daum C."/>
            <person name="Ng V."/>
            <person name="Clum A."/>
            <person name="Steindorff A."/>
            <person name="Ohm R."/>
            <person name="Martin F."/>
            <person name="Silar P."/>
            <person name="Natvig D."/>
            <person name="Lalanne C."/>
            <person name="Gautier V."/>
            <person name="Ament-Velasquez S.L."/>
            <person name="Kruys A."/>
            <person name="Hutchinson M.I."/>
            <person name="Powell A.J."/>
            <person name="Barry K."/>
            <person name="Miller A.N."/>
            <person name="Grigoriev I.V."/>
            <person name="Debuchy R."/>
            <person name="Gladieux P."/>
            <person name="Thoren M.H."/>
            <person name="Johannesson H."/>
        </authorList>
    </citation>
    <scope>NUCLEOTIDE SEQUENCE</scope>
    <source>
        <strain evidence="1">SMH2532-1</strain>
    </source>
</reference>
<organism evidence="1 2">
    <name type="scientific">Cercophora newfieldiana</name>
    <dbReference type="NCBI Taxonomy" id="92897"/>
    <lineage>
        <taxon>Eukaryota</taxon>
        <taxon>Fungi</taxon>
        <taxon>Dikarya</taxon>
        <taxon>Ascomycota</taxon>
        <taxon>Pezizomycotina</taxon>
        <taxon>Sordariomycetes</taxon>
        <taxon>Sordariomycetidae</taxon>
        <taxon>Sordariales</taxon>
        <taxon>Lasiosphaeriaceae</taxon>
        <taxon>Cercophora</taxon>
    </lineage>
</organism>
<evidence type="ECO:0000313" key="1">
    <source>
        <dbReference type="EMBL" id="KAK0656227.1"/>
    </source>
</evidence>